<dbReference type="EMBL" id="RCHT01000003">
    <property type="protein sequence ID" value="RLL13579.1"/>
    <property type="molecule type" value="Genomic_DNA"/>
</dbReference>
<evidence type="ECO:0000256" key="1">
    <source>
        <dbReference type="ARBA" id="ARBA00022679"/>
    </source>
</evidence>
<dbReference type="InterPro" id="IPR050483">
    <property type="entry name" value="CoA-transferase_III_domain"/>
</dbReference>
<dbReference type="PANTHER" id="PTHR48207">
    <property type="entry name" value="SUCCINATE--HYDROXYMETHYLGLUTARATE COA-TRANSFERASE"/>
    <property type="match status" value="1"/>
</dbReference>
<keyword evidence="4" id="KW-1185">Reference proteome</keyword>
<organism evidence="3 4">
    <name type="scientific">Anaerotruncus massiliensis</name>
    <name type="common">ex Liu et al. 2021</name>
    <dbReference type="NCBI Taxonomy" id="2321404"/>
    <lineage>
        <taxon>Bacteria</taxon>
        <taxon>Bacillati</taxon>
        <taxon>Bacillota</taxon>
        <taxon>Clostridia</taxon>
        <taxon>Eubacteriales</taxon>
        <taxon>Oscillospiraceae</taxon>
        <taxon>Anaerotruncus</taxon>
    </lineage>
</organism>
<accession>A0A498CX67</accession>
<comment type="caution">
    <text evidence="3">The sequence shown here is derived from an EMBL/GenBank/DDBJ whole genome shotgun (WGS) entry which is preliminary data.</text>
</comment>
<dbReference type="Proteomes" id="UP000276301">
    <property type="component" value="Unassembled WGS sequence"/>
</dbReference>
<proteinExistence type="predicted"/>
<gene>
    <name evidence="3" type="ORF">D4A47_03695</name>
</gene>
<keyword evidence="1 3" id="KW-0808">Transferase</keyword>
<sequence>MGVSLLLPLEGVRVVDLTNFLPGPFCSMILSDFGAEVIKVERPPKGDPARYQGGMFTSAGRNKKSVALDLKSDEGKEALRKLVLNCDVLMEGFRPGVLDRLGFGWEAVRALNDRVVYCSISGFGQTGPNRDLAGHDVNYLSIAGALSISGDPDGPPVAGGGVQVADLTSAMYAAVSVLAAIINRGRTGKGAYLDVSMTDCVLAFMGPRILEYFDRGMPPKGTMMGRSGFGAYRTRDGKYVSVGCLELNFWQRLCDALGDPELGRDPKYLGWFDRMKYRAEINPRLDEKFLLRDRDEWMKILREADVPVTPVNRIEELENDPQFVSRGMIKRVNGQPLVAFPVKFEGLELREPGPAPELGADNGGILGGPGL</sequence>
<dbReference type="GO" id="GO:0008410">
    <property type="term" value="F:CoA-transferase activity"/>
    <property type="evidence" value="ECO:0007669"/>
    <property type="project" value="TreeGrafter"/>
</dbReference>
<evidence type="ECO:0000256" key="2">
    <source>
        <dbReference type="SAM" id="MobiDB-lite"/>
    </source>
</evidence>
<feature type="region of interest" description="Disordered" evidence="2">
    <location>
        <begin position="352"/>
        <end position="371"/>
    </location>
</feature>
<dbReference type="InterPro" id="IPR044855">
    <property type="entry name" value="CoA-Trfase_III_dom3_sf"/>
</dbReference>
<dbReference type="Gene3D" id="3.40.50.10540">
    <property type="entry name" value="Crotonobetainyl-coa:carnitine coa-transferase, domain 1"/>
    <property type="match status" value="1"/>
</dbReference>
<dbReference type="Pfam" id="PF02515">
    <property type="entry name" value="CoA_transf_3"/>
    <property type="match status" value="1"/>
</dbReference>
<dbReference type="InterPro" id="IPR023606">
    <property type="entry name" value="CoA-Trfase_III_dom_1_sf"/>
</dbReference>
<protein>
    <submittedName>
        <fullName evidence="3">CoA transferase</fullName>
    </submittedName>
</protein>
<name>A0A498CX67_9FIRM</name>
<feature type="compositionally biased region" description="Gly residues" evidence="2">
    <location>
        <begin position="361"/>
        <end position="371"/>
    </location>
</feature>
<dbReference type="PANTHER" id="PTHR48207:SF3">
    <property type="entry name" value="SUCCINATE--HYDROXYMETHYLGLUTARATE COA-TRANSFERASE"/>
    <property type="match status" value="1"/>
</dbReference>
<dbReference type="InterPro" id="IPR003673">
    <property type="entry name" value="CoA-Trfase_fam_III"/>
</dbReference>
<dbReference type="SUPFAM" id="SSF89796">
    <property type="entry name" value="CoA-transferase family III (CaiB/BaiF)"/>
    <property type="match status" value="1"/>
</dbReference>
<dbReference type="Gene3D" id="3.30.1540.10">
    <property type="entry name" value="formyl-coa transferase, domain 3"/>
    <property type="match status" value="1"/>
</dbReference>
<evidence type="ECO:0000313" key="3">
    <source>
        <dbReference type="EMBL" id="RLL13579.1"/>
    </source>
</evidence>
<evidence type="ECO:0000313" key="4">
    <source>
        <dbReference type="Proteomes" id="UP000276301"/>
    </source>
</evidence>
<reference evidence="3 4" key="1">
    <citation type="submission" date="2018-10" db="EMBL/GenBank/DDBJ databases">
        <title>Anaerotruncus faecis sp. nov., isolated from human feces.</title>
        <authorList>
            <person name="Wang Y.-J."/>
        </authorList>
    </citation>
    <scope>NUCLEOTIDE SEQUENCE [LARGE SCALE GENOMIC DNA]</scope>
    <source>
        <strain evidence="3 4">22A2-44</strain>
    </source>
</reference>
<dbReference type="AlphaFoldDB" id="A0A498CX67"/>